<dbReference type="Proteomes" id="UP000033483">
    <property type="component" value="Unassembled WGS sequence"/>
</dbReference>
<dbReference type="GO" id="GO:0018958">
    <property type="term" value="P:phenol-containing compound metabolic process"/>
    <property type="evidence" value="ECO:0007669"/>
    <property type="project" value="InterPro"/>
</dbReference>
<dbReference type="EMBL" id="LAEV01000019">
    <property type="protein sequence ID" value="KKA31221.1"/>
    <property type="molecule type" value="Genomic_DNA"/>
</dbReference>
<gene>
    <name evidence="9" type="ORF">TD95_000787</name>
</gene>
<evidence type="ECO:0000256" key="1">
    <source>
        <dbReference type="ARBA" id="ARBA00008779"/>
    </source>
</evidence>
<dbReference type="PIRSF" id="PIRSF000972">
    <property type="entry name" value="Arylsulf_plant"/>
    <property type="match status" value="1"/>
</dbReference>
<dbReference type="InterPro" id="IPR012083">
    <property type="entry name" value="Arylsulfatase"/>
</dbReference>
<feature type="chain" id="PRO_5002482795" description="Arylsulfatase" evidence="7">
    <location>
        <begin position="23"/>
        <end position="598"/>
    </location>
</feature>
<evidence type="ECO:0000256" key="5">
    <source>
        <dbReference type="PIRNR" id="PIRNR000972"/>
    </source>
</evidence>
<protein>
    <recommendedName>
        <fullName evidence="5">Arylsulfatase</fullName>
        <shortName evidence="5">AS</shortName>
        <ecNumber evidence="5">3.1.6.1</ecNumber>
    </recommendedName>
    <alternativeName>
        <fullName evidence="5">Aryl-sulfate sulphohydrolase</fullName>
    </alternativeName>
</protein>
<evidence type="ECO:0000256" key="2">
    <source>
        <dbReference type="ARBA" id="ARBA00022729"/>
    </source>
</evidence>
<comment type="PTM">
    <text evidence="6">The conversion to 3-oxoalanine (also known as C-formylglycine, FGly), of a serine or cysteine residue in prokaryotes and of a cysteine residue in eukaryotes, is critical for catalytic activity.</text>
</comment>
<accession>A0A0F4ZM66</accession>
<dbReference type="GO" id="GO:0004065">
    <property type="term" value="F:arylsulfatase activity"/>
    <property type="evidence" value="ECO:0007669"/>
    <property type="project" value="UniProtKB-UniRule"/>
</dbReference>
<evidence type="ECO:0000313" key="10">
    <source>
        <dbReference type="Proteomes" id="UP000033483"/>
    </source>
</evidence>
<dbReference type="EC" id="3.1.6.1" evidence="5"/>
<sequence length="598" mass="65788">MKAYNSALTALTLLSAVAATAADLPDAFQAPLIPGLSLERSLTDQKPNIVFILTDDQDKHMDSLKYMPLLHKYLAENGTSYQKHFCTTAVCCPSRTSLWTGKLAHNTNVTDVSPPYGGYPKFVSQGFNDAYLPVWLQKAGYNTYYTGKLFNSMTIDNYNAPYPAGWNGTDFLLDPYTYLYFNATYQANHDAPKSYPGQYTTDVITEKALSLLSEAASAKAPFFVGIAPVAPHGELVEAFEGGARKVKFNPPVPAPRHAHLFPDAVVPRTPNFNPSVPSGGSWQRLLPELNATSIAYNDYFYLQRLRALQSVDELVAAVVDQLDRDGLLDNTYVIYSSDNGFHISQHRLQPGKTCAIEEDINVPLIIRGPNVPANVTAEMVTTHIDLAPTLLRLAGALNSTPAVFDGVPVPLSAKEQAAAKGQRHEHVTVEYWGRSIAEGKYATNISGVYNTYKSVRIVAADESYSLSYTVWCDGSHELYDMITDAYQMANLFGRNGTIGISGITTSLAQLTARLDALLLVLKTCVGHVCTQPWDALHPHGNVRSLKDALSKRFDAFYAAQPKVAYEYCAPGYILSAEGPQFSSQDLLYRDGVEWHHWT</sequence>
<evidence type="ECO:0000256" key="3">
    <source>
        <dbReference type="ARBA" id="ARBA00022801"/>
    </source>
</evidence>
<evidence type="ECO:0000313" key="9">
    <source>
        <dbReference type="EMBL" id="KKA31221.1"/>
    </source>
</evidence>
<dbReference type="InterPro" id="IPR017850">
    <property type="entry name" value="Alkaline_phosphatase_core_sf"/>
</dbReference>
<evidence type="ECO:0000256" key="7">
    <source>
        <dbReference type="SAM" id="SignalP"/>
    </source>
</evidence>
<dbReference type="CDD" id="cd16147">
    <property type="entry name" value="G6S"/>
    <property type="match status" value="1"/>
</dbReference>
<keyword evidence="2 7" id="KW-0732">Signal</keyword>
<dbReference type="PROSITE" id="PS00523">
    <property type="entry name" value="SULFATASE_1"/>
    <property type="match status" value="1"/>
</dbReference>
<feature type="modified residue" description="3-oxoalanine (Cys)" evidence="6">
    <location>
        <position position="91"/>
    </location>
</feature>
<dbReference type="GO" id="GO:0005539">
    <property type="term" value="F:glycosaminoglycan binding"/>
    <property type="evidence" value="ECO:0007669"/>
    <property type="project" value="TreeGrafter"/>
</dbReference>
<dbReference type="AlphaFoldDB" id="A0A0F4ZM66"/>
<dbReference type="SUPFAM" id="SSF53649">
    <property type="entry name" value="Alkaline phosphatase-like"/>
    <property type="match status" value="1"/>
</dbReference>
<dbReference type="PANTHER" id="PTHR43108">
    <property type="entry name" value="N-ACETYLGLUCOSAMINE-6-SULFATASE FAMILY MEMBER"/>
    <property type="match status" value="1"/>
</dbReference>
<keyword evidence="4" id="KW-0325">Glycoprotein</keyword>
<feature type="domain" description="Sulfatase N-terminal" evidence="8">
    <location>
        <begin position="47"/>
        <end position="396"/>
    </location>
</feature>
<evidence type="ECO:0000256" key="6">
    <source>
        <dbReference type="PIRSR" id="PIRSR000972-50"/>
    </source>
</evidence>
<keyword evidence="10" id="KW-1185">Reference proteome</keyword>
<dbReference type="GO" id="GO:0008449">
    <property type="term" value="F:N-acetylglucosamine-6-sulfatase activity"/>
    <property type="evidence" value="ECO:0007669"/>
    <property type="project" value="TreeGrafter"/>
</dbReference>
<dbReference type="InterPro" id="IPR000917">
    <property type="entry name" value="Sulfatase_N"/>
</dbReference>
<evidence type="ECO:0000256" key="4">
    <source>
        <dbReference type="ARBA" id="ARBA00023180"/>
    </source>
</evidence>
<dbReference type="InterPro" id="IPR024607">
    <property type="entry name" value="Sulfatase_CS"/>
</dbReference>
<dbReference type="Pfam" id="PF00884">
    <property type="entry name" value="Sulfatase"/>
    <property type="match status" value="1"/>
</dbReference>
<evidence type="ECO:0000259" key="8">
    <source>
        <dbReference type="Pfam" id="PF00884"/>
    </source>
</evidence>
<dbReference type="Gene3D" id="3.40.720.10">
    <property type="entry name" value="Alkaline Phosphatase, subunit A"/>
    <property type="match status" value="1"/>
</dbReference>
<comment type="similarity">
    <text evidence="1 5">Belongs to the sulfatase family.</text>
</comment>
<organism evidence="9 10">
    <name type="scientific">Thielaviopsis punctulata</name>
    <dbReference type="NCBI Taxonomy" id="72032"/>
    <lineage>
        <taxon>Eukaryota</taxon>
        <taxon>Fungi</taxon>
        <taxon>Dikarya</taxon>
        <taxon>Ascomycota</taxon>
        <taxon>Pezizomycotina</taxon>
        <taxon>Sordariomycetes</taxon>
        <taxon>Hypocreomycetidae</taxon>
        <taxon>Microascales</taxon>
        <taxon>Ceratocystidaceae</taxon>
        <taxon>Thielaviopsis</taxon>
    </lineage>
</organism>
<keyword evidence="3 5" id="KW-0378">Hydrolase</keyword>
<reference evidence="9 10" key="1">
    <citation type="submission" date="2015-03" db="EMBL/GenBank/DDBJ databases">
        <authorList>
            <person name="Radwan O."/>
            <person name="Al-Naeli F.A."/>
            <person name="Rendon G.A."/>
            <person name="Fields C."/>
        </authorList>
    </citation>
    <scope>NUCLEOTIDE SEQUENCE [LARGE SCALE GENOMIC DNA]</scope>
    <source>
        <strain evidence="9">CR-DP1</strain>
    </source>
</reference>
<dbReference type="FunFam" id="3.40.720.10:FF:000051">
    <property type="entry name" value="Arylsulfatase"/>
    <property type="match status" value="1"/>
</dbReference>
<comment type="catalytic activity">
    <reaction evidence="5">
        <text>an aryl sulfate + H2O = a phenol + sulfate + H(+)</text>
        <dbReference type="Rhea" id="RHEA:17261"/>
        <dbReference type="ChEBI" id="CHEBI:15377"/>
        <dbReference type="ChEBI" id="CHEBI:15378"/>
        <dbReference type="ChEBI" id="CHEBI:16189"/>
        <dbReference type="ChEBI" id="CHEBI:33853"/>
        <dbReference type="ChEBI" id="CHEBI:140317"/>
        <dbReference type="EC" id="3.1.6.1"/>
    </reaction>
</comment>
<proteinExistence type="inferred from homology"/>
<dbReference type="OrthoDB" id="96314at2759"/>
<dbReference type="PANTHER" id="PTHR43108:SF8">
    <property type="entry name" value="SD21168P"/>
    <property type="match status" value="1"/>
</dbReference>
<comment type="caution">
    <text evidence="9">The sequence shown here is derived from an EMBL/GenBank/DDBJ whole genome shotgun (WGS) entry which is preliminary data.</text>
</comment>
<name>A0A0F4ZM66_9PEZI</name>
<feature type="signal peptide" evidence="7">
    <location>
        <begin position="1"/>
        <end position="22"/>
    </location>
</feature>